<dbReference type="AlphaFoldDB" id="A0A699KQ70"/>
<gene>
    <name evidence="2" type="ORF">Tci_673736</name>
</gene>
<evidence type="ECO:0000313" key="2">
    <source>
        <dbReference type="EMBL" id="GFB01765.1"/>
    </source>
</evidence>
<feature type="compositionally biased region" description="Low complexity" evidence="1">
    <location>
        <begin position="14"/>
        <end position="23"/>
    </location>
</feature>
<comment type="caution">
    <text evidence="2">The sequence shown here is derived from an EMBL/GenBank/DDBJ whole genome shotgun (WGS) entry which is preliminary data.</text>
</comment>
<name>A0A699KQ70_TANCI</name>
<feature type="region of interest" description="Disordered" evidence="1">
    <location>
        <begin position="14"/>
        <end position="68"/>
    </location>
</feature>
<proteinExistence type="predicted"/>
<accession>A0A699KQ70</accession>
<feature type="compositionally biased region" description="Basic and acidic residues" evidence="1">
    <location>
        <begin position="54"/>
        <end position="64"/>
    </location>
</feature>
<protein>
    <submittedName>
        <fullName evidence="2">Late embryogenesis abundant protein, LEA-14</fullName>
    </submittedName>
</protein>
<reference evidence="2" key="1">
    <citation type="journal article" date="2019" name="Sci. Rep.">
        <title>Draft genome of Tanacetum cinerariifolium, the natural source of mosquito coil.</title>
        <authorList>
            <person name="Yamashiro T."/>
            <person name="Shiraishi A."/>
            <person name="Satake H."/>
            <person name="Nakayama K."/>
        </authorList>
    </citation>
    <scope>NUCLEOTIDE SEQUENCE</scope>
</reference>
<dbReference type="EMBL" id="BKCJ010534430">
    <property type="protein sequence ID" value="GFB01765.1"/>
    <property type="molecule type" value="Genomic_DNA"/>
</dbReference>
<sequence length="134" mass="14575">MESSGWLASGWMSFSSSGSTVDSSTKKQPLQGSHDHDNVPAQFSMASYSGKGMKSVEEENRKIADLPNSCRQIATSSRDEDPGSEVTLGGRIISFTCETAKKNSFSLNQPLTLFRVGLTRMSKQSPQPRKRTPG</sequence>
<evidence type="ECO:0000256" key="1">
    <source>
        <dbReference type="SAM" id="MobiDB-lite"/>
    </source>
</evidence>
<organism evidence="2">
    <name type="scientific">Tanacetum cinerariifolium</name>
    <name type="common">Dalmatian daisy</name>
    <name type="synonym">Chrysanthemum cinerariifolium</name>
    <dbReference type="NCBI Taxonomy" id="118510"/>
    <lineage>
        <taxon>Eukaryota</taxon>
        <taxon>Viridiplantae</taxon>
        <taxon>Streptophyta</taxon>
        <taxon>Embryophyta</taxon>
        <taxon>Tracheophyta</taxon>
        <taxon>Spermatophyta</taxon>
        <taxon>Magnoliopsida</taxon>
        <taxon>eudicotyledons</taxon>
        <taxon>Gunneridae</taxon>
        <taxon>Pentapetalae</taxon>
        <taxon>asterids</taxon>
        <taxon>campanulids</taxon>
        <taxon>Asterales</taxon>
        <taxon>Asteraceae</taxon>
        <taxon>Asteroideae</taxon>
        <taxon>Anthemideae</taxon>
        <taxon>Anthemidinae</taxon>
        <taxon>Tanacetum</taxon>
    </lineage>
</organism>